<dbReference type="InParanoid" id="Q236P1"/>
<feature type="domain" description="TLDc" evidence="3">
    <location>
        <begin position="95"/>
        <end position="264"/>
    </location>
</feature>
<evidence type="ECO:0000256" key="2">
    <source>
        <dbReference type="SAM" id="MobiDB-lite"/>
    </source>
</evidence>
<evidence type="ECO:0000259" key="3">
    <source>
        <dbReference type="PROSITE" id="PS51886"/>
    </source>
</evidence>
<proteinExistence type="predicted"/>
<name>Q236P1_TETTS</name>
<dbReference type="HOGENOM" id="CLU_1047596_0_0_1"/>
<sequence>MKIEDQSKNSIDKSKKQQQADHSICLGEDIYDLQENQNDETKEIKFRTENQYLQQIQILKEENEKQKKIIFQLRNTIKYYEEKQQPIYQENQFNQILMPKEKDLISEWITQGGREISLQPVYRATSDGFQIKNIYQKCSEINNLIVLIQTEQNKRFGFFTNLEIKDNGYQFITQNPNEIFLFSLDLKQKFTSNKINCEHAFYSNDSYFSVGQNDILIYTNSNESEKSCNNFGCYGEKQGINSGGFLNGGSRNFKTIEIEIFKVDYL</sequence>
<dbReference type="EMBL" id="GG662749">
    <property type="protein sequence ID" value="EAR92459.1"/>
    <property type="molecule type" value="Genomic_DNA"/>
</dbReference>
<evidence type="ECO:0000313" key="4">
    <source>
        <dbReference type="EMBL" id="EAR92459.1"/>
    </source>
</evidence>
<dbReference type="Proteomes" id="UP000009168">
    <property type="component" value="Unassembled WGS sequence"/>
</dbReference>
<protein>
    <submittedName>
        <fullName evidence="4">TLDc domain protein</fullName>
    </submittedName>
</protein>
<dbReference type="OMA" id="KINCEHA"/>
<dbReference type="KEGG" id="tet:TTHERM_00085570"/>
<evidence type="ECO:0000313" key="5">
    <source>
        <dbReference type="Proteomes" id="UP000009168"/>
    </source>
</evidence>
<reference evidence="5" key="1">
    <citation type="journal article" date="2006" name="PLoS Biol.">
        <title>Macronuclear genome sequence of the ciliate Tetrahymena thermophila, a model eukaryote.</title>
        <authorList>
            <person name="Eisen J.A."/>
            <person name="Coyne R.S."/>
            <person name="Wu M."/>
            <person name="Wu D."/>
            <person name="Thiagarajan M."/>
            <person name="Wortman J.R."/>
            <person name="Badger J.H."/>
            <person name="Ren Q."/>
            <person name="Amedeo P."/>
            <person name="Jones K.M."/>
            <person name="Tallon L.J."/>
            <person name="Delcher A.L."/>
            <person name="Salzberg S.L."/>
            <person name="Silva J.C."/>
            <person name="Haas B.J."/>
            <person name="Majoros W.H."/>
            <person name="Farzad M."/>
            <person name="Carlton J.M."/>
            <person name="Smith R.K. Jr."/>
            <person name="Garg J."/>
            <person name="Pearlman R.E."/>
            <person name="Karrer K.M."/>
            <person name="Sun L."/>
            <person name="Manning G."/>
            <person name="Elde N.C."/>
            <person name="Turkewitz A.P."/>
            <person name="Asai D.J."/>
            <person name="Wilkes D.E."/>
            <person name="Wang Y."/>
            <person name="Cai H."/>
            <person name="Collins K."/>
            <person name="Stewart B.A."/>
            <person name="Lee S.R."/>
            <person name="Wilamowska K."/>
            <person name="Weinberg Z."/>
            <person name="Ruzzo W.L."/>
            <person name="Wloga D."/>
            <person name="Gaertig J."/>
            <person name="Frankel J."/>
            <person name="Tsao C.-C."/>
            <person name="Gorovsky M.A."/>
            <person name="Keeling P.J."/>
            <person name="Waller R.F."/>
            <person name="Patron N.J."/>
            <person name="Cherry J.M."/>
            <person name="Stover N.A."/>
            <person name="Krieger C.J."/>
            <person name="del Toro C."/>
            <person name="Ryder H.F."/>
            <person name="Williamson S.C."/>
            <person name="Barbeau R.A."/>
            <person name="Hamilton E.P."/>
            <person name="Orias E."/>
        </authorList>
    </citation>
    <scope>NUCLEOTIDE SEQUENCE [LARGE SCALE GENOMIC DNA]</scope>
    <source>
        <strain evidence="5">SB210</strain>
    </source>
</reference>
<gene>
    <name evidence="4" type="ORF">TTHERM_00085570</name>
</gene>
<dbReference type="GeneID" id="7827652"/>
<dbReference type="PROSITE" id="PS51886">
    <property type="entry name" value="TLDC"/>
    <property type="match status" value="1"/>
</dbReference>
<dbReference type="RefSeq" id="XP_001012704.1">
    <property type="nucleotide sequence ID" value="XM_001012704.3"/>
</dbReference>
<feature type="compositionally biased region" description="Basic and acidic residues" evidence="2">
    <location>
        <begin position="1"/>
        <end position="19"/>
    </location>
</feature>
<dbReference type="InterPro" id="IPR006571">
    <property type="entry name" value="TLDc_dom"/>
</dbReference>
<feature type="region of interest" description="Disordered" evidence="2">
    <location>
        <begin position="1"/>
        <end position="20"/>
    </location>
</feature>
<evidence type="ECO:0000256" key="1">
    <source>
        <dbReference type="SAM" id="Coils"/>
    </source>
</evidence>
<organism evidence="4 5">
    <name type="scientific">Tetrahymena thermophila (strain SB210)</name>
    <dbReference type="NCBI Taxonomy" id="312017"/>
    <lineage>
        <taxon>Eukaryota</taxon>
        <taxon>Sar</taxon>
        <taxon>Alveolata</taxon>
        <taxon>Ciliophora</taxon>
        <taxon>Intramacronucleata</taxon>
        <taxon>Oligohymenophorea</taxon>
        <taxon>Hymenostomatida</taxon>
        <taxon>Tetrahymenina</taxon>
        <taxon>Tetrahymenidae</taxon>
        <taxon>Tetrahymena</taxon>
    </lineage>
</organism>
<keyword evidence="5" id="KW-1185">Reference proteome</keyword>
<feature type="coiled-coil region" evidence="1">
    <location>
        <begin position="49"/>
        <end position="76"/>
    </location>
</feature>
<dbReference type="Pfam" id="PF07534">
    <property type="entry name" value="TLD"/>
    <property type="match status" value="1"/>
</dbReference>
<dbReference type="OrthoDB" id="25620at2759"/>
<accession>Q236P1</accession>
<keyword evidence="1" id="KW-0175">Coiled coil</keyword>
<dbReference type="AlphaFoldDB" id="Q236P1"/>